<dbReference type="InterPro" id="IPR003265">
    <property type="entry name" value="HhH-GPD_domain"/>
</dbReference>
<comment type="caution">
    <text evidence="5">The sequence shown here is derived from an EMBL/GenBank/DDBJ whole genome shotgun (WGS) entry which is preliminary data.</text>
</comment>
<comment type="subcellular location">
    <subcellularLocation>
        <location evidence="1">Nucleus</location>
    </subcellularLocation>
</comment>
<evidence type="ECO:0000256" key="1">
    <source>
        <dbReference type="ARBA" id="ARBA00004123"/>
    </source>
</evidence>
<gene>
    <name evidence="5" type="ORF">RRF57_003933</name>
</gene>
<dbReference type="GO" id="GO:0005634">
    <property type="term" value="C:nucleus"/>
    <property type="evidence" value="ECO:0007669"/>
    <property type="project" value="UniProtKB-SubCell"/>
</dbReference>
<dbReference type="GO" id="GO:0003677">
    <property type="term" value="F:DNA binding"/>
    <property type="evidence" value="ECO:0007669"/>
    <property type="project" value="InterPro"/>
</dbReference>
<name>A0AAN7UIE6_9PEZI</name>
<dbReference type="PANTHER" id="PTHR15074">
    <property type="entry name" value="METHYL-CPG-BINDING PROTEIN"/>
    <property type="match status" value="1"/>
</dbReference>
<dbReference type="EMBL" id="JAWHQM010000008">
    <property type="protein sequence ID" value="KAK5628218.1"/>
    <property type="molecule type" value="Genomic_DNA"/>
</dbReference>
<feature type="region of interest" description="Disordered" evidence="3">
    <location>
        <begin position="204"/>
        <end position="234"/>
    </location>
</feature>
<dbReference type="Pfam" id="PF00730">
    <property type="entry name" value="HhH-GPD"/>
    <property type="match status" value="1"/>
</dbReference>
<dbReference type="Gene3D" id="1.10.340.30">
    <property type="entry name" value="Hypothetical protein, domain 2"/>
    <property type="match status" value="1"/>
</dbReference>
<protein>
    <recommendedName>
        <fullName evidence="4">HhH-GPD domain-containing protein</fullName>
    </recommendedName>
</protein>
<dbReference type="SUPFAM" id="SSF48150">
    <property type="entry name" value="DNA-glycosylase"/>
    <property type="match status" value="1"/>
</dbReference>
<organism evidence="5 6">
    <name type="scientific">Xylaria bambusicola</name>
    <dbReference type="NCBI Taxonomy" id="326684"/>
    <lineage>
        <taxon>Eukaryota</taxon>
        <taxon>Fungi</taxon>
        <taxon>Dikarya</taxon>
        <taxon>Ascomycota</taxon>
        <taxon>Pezizomycotina</taxon>
        <taxon>Sordariomycetes</taxon>
        <taxon>Xylariomycetidae</taxon>
        <taxon>Xylariales</taxon>
        <taxon>Xylariaceae</taxon>
        <taxon>Xylaria</taxon>
    </lineage>
</organism>
<proteinExistence type="predicted"/>
<feature type="compositionally biased region" description="Polar residues" evidence="3">
    <location>
        <begin position="224"/>
        <end position="233"/>
    </location>
</feature>
<feature type="region of interest" description="Disordered" evidence="3">
    <location>
        <begin position="112"/>
        <end position="181"/>
    </location>
</feature>
<evidence type="ECO:0000259" key="4">
    <source>
        <dbReference type="Pfam" id="PF00730"/>
    </source>
</evidence>
<feature type="domain" description="HhH-GPD" evidence="4">
    <location>
        <begin position="345"/>
        <end position="401"/>
    </location>
</feature>
<keyword evidence="6" id="KW-1185">Reference proteome</keyword>
<dbReference type="InterPro" id="IPR045138">
    <property type="entry name" value="MeCP2/MBD4"/>
</dbReference>
<dbReference type="GO" id="GO:0006285">
    <property type="term" value="P:base-excision repair, AP site formation"/>
    <property type="evidence" value="ECO:0007669"/>
    <property type="project" value="UniProtKB-ARBA"/>
</dbReference>
<feature type="region of interest" description="Disordered" evidence="3">
    <location>
        <begin position="248"/>
        <end position="313"/>
    </location>
</feature>
<reference evidence="5 6" key="1">
    <citation type="submission" date="2023-10" db="EMBL/GenBank/DDBJ databases">
        <title>Draft genome sequence of Xylaria bambusicola isolate GMP-LS, the root and basal stem rot pathogen of sugarcane in Indonesia.</title>
        <authorList>
            <person name="Selvaraj P."/>
            <person name="Muralishankar V."/>
            <person name="Muruganantham S."/>
            <person name="Sp S."/>
            <person name="Haryani S."/>
            <person name="Lau K.J.X."/>
            <person name="Naqvi N.I."/>
        </authorList>
    </citation>
    <scope>NUCLEOTIDE SEQUENCE [LARGE SCALE GENOMIC DNA]</scope>
    <source>
        <strain evidence="5">GMP-LS</strain>
    </source>
</reference>
<dbReference type="InterPro" id="IPR011257">
    <property type="entry name" value="DNA_glycosylase"/>
</dbReference>
<evidence type="ECO:0000313" key="6">
    <source>
        <dbReference type="Proteomes" id="UP001305414"/>
    </source>
</evidence>
<sequence length="550" mass="62058">MDLSGCANGSPTTSPLDSEFSNWLMRSFDVKNGCDEEYLAEVVISKIGNAEDIQSFVHLSLLRSMEAWDQAIFCACAMRDREYCHNSLDGQDVLAFLSKLCGVNGPYHANTSLYPPRRSKRLRTKRASEREKRRKAKWKGDSPYWSETHVPAIQHDGRSTKDIQSDITAKPPPRKRRKLLEEDIQPIAVLSEEYDKVARACKGGAHKAGDDGDDDGTREALSELPTTQVSDVTDTAFEFTTDGEQATEKVQDLEEESENLENPPKLRHDQTLARKVAKSPYFEGPNLAGTPTKALSSKSPKKRPPRGTVSSLPFPRLDAPRFGLIQEELATDPFRLLIAVTFLVRTSGKAAIPVFRELMEEYPTPPALANAPAANIEAKIKHLGLGQVRAATIQRFARLWMENPPRKGLRYAVKNYQGHCADYVKEEDDGGEDEKEIQEATTSKWEIGHITQGPYALDSWRIFCRDVLRGEAEDWNGGGREGEFQPEWMRVLPKDKELRACLRWMWMQEGFQWDPDTGDKVILSEELRRAVQEGRIGYECDTGDLRILDK</sequence>
<accession>A0AAN7UIE6</accession>
<dbReference type="AlphaFoldDB" id="A0AAN7UIE6"/>
<evidence type="ECO:0000256" key="3">
    <source>
        <dbReference type="SAM" id="MobiDB-lite"/>
    </source>
</evidence>
<evidence type="ECO:0000256" key="2">
    <source>
        <dbReference type="ARBA" id="ARBA00023242"/>
    </source>
</evidence>
<keyword evidence="2" id="KW-0539">Nucleus</keyword>
<feature type="compositionally biased region" description="Basic and acidic residues" evidence="3">
    <location>
        <begin position="155"/>
        <end position="164"/>
    </location>
</feature>
<dbReference type="PANTHER" id="PTHR15074:SF0">
    <property type="entry name" value="METHYL-CPG-BINDING DOMAIN PROTEIN 4-LIKE PROTEIN"/>
    <property type="match status" value="1"/>
</dbReference>
<feature type="compositionally biased region" description="Basic and acidic residues" evidence="3">
    <location>
        <begin position="207"/>
        <end position="221"/>
    </location>
</feature>
<dbReference type="Proteomes" id="UP001305414">
    <property type="component" value="Unassembled WGS sequence"/>
</dbReference>
<dbReference type="GO" id="GO:0003824">
    <property type="term" value="F:catalytic activity"/>
    <property type="evidence" value="ECO:0007669"/>
    <property type="project" value="InterPro"/>
</dbReference>
<evidence type="ECO:0000313" key="5">
    <source>
        <dbReference type="EMBL" id="KAK5628218.1"/>
    </source>
</evidence>